<comment type="caution">
    <text evidence="3">The sequence shown here is derived from an EMBL/GenBank/DDBJ whole genome shotgun (WGS) entry which is preliminary data.</text>
</comment>
<evidence type="ECO:0000259" key="2">
    <source>
        <dbReference type="PROSITE" id="PS51272"/>
    </source>
</evidence>
<sequence length="843" mass="90214">MKKSLLAFVLAFSLVLSVAVPAFAATPSDAVGKKEQSAIEELVALGIINGYADGSFKPDNNITRAELAKIVVSATGGASAAALMQNVKPQFKDVKVNEWYTGFINVAATKGYIFGDAGTGKFRPNDNIKFEEVVAIIIRALGYNDKNLLGSWPYNVLVKAEDIELFKNVDIKPGTLATRAVVAQVTSNGLSQPLVKWDAEKQYYVAAGGILISKLGTSQEYILTSPKLDSAKKVQLNAQDFLTSDKFIVTGGKKLSELAGHVVNALLDKNNRVLALTDTQPAEDVVSGKLDAAIADYNVGNVVKVKVGDDVKEYTVSTATYFYKNGEKIATITDKDAAKDATVQVFLNNDVQVRAIVVKEYDVNNAVFTKYIEKGSSASARIQIEGSVAFVNVNDNTVVTLNGEAAKVADLKENDVLKVLRNSSNEAVEINANRDVVSGKVTAIETVKNQPVYTVNGTSYKDVRGVLNPSVAIDGEYKFFLNADKEIVKVSVVTPGAQDNNVAVLFEYLNNKDVVNSKGIVETKDVVTYYSVKEDKIVTVQLDSAKADRSADAGKYVKLVFDGDKVVDLNLVGAQNLKDVNTVEDKTATTVKVKIASVDKTFSYNGNTIVFDATGVFNAAGNVKDDAKIVKTTIDKVTKSDQVTVVTDAGNYYAQYIFLVKDNETAENRLPVAAGKFVTVNKVQTASGSTYSVKLKVSGEEKSFPIAWDAAATGYTDLYSKLLTLNADDNVFVALSDSSAAPGTKYNTADVVYVKGQTANNALTADSNYGTFTVSNTAGSFIHTDKTQVFVIDKNDNVSVGGFVDIANAASVNAANYDAFVAAGSAHLGNNTEGAIVVIKYFN</sequence>
<feature type="domain" description="SLH" evidence="2">
    <location>
        <begin position="87"/>
        <end position="151"/>
    </location>
</feature>
<evidence type="ECO:0000313" key="3">
    <source>
        <dbReference type="EMBL" id="GGG84323.1"/>
    </source>
</evidence>
<gene>
    <name evidence="3" type="ORF">GCM10010918_47680</name>
</gene>
<dbReference type="Pfam" id="PF00395">
    <property type="entry name" value="SLH"/>
    <property type="match status" value="2"/>
</dbReference>
<accession>A0A917M8M7</accession>
<feature type="signal peptide" evidence="1">
    <location>
        <begin position="1"/>
        <end position="24"/>
    </location>
</feature>
<proteinExistence type="predicted"/>
<dbReference type="Proteomes" id="UP000600247">
    <property type="component" value="Unassembled WGS sequence"/>
</dbReference>
<organism evidence="3 4">
    <name type="scientific">Paenibacillus radicis</name>
    <name type="common">ex Gao et al. 2016</name>
    <dbReference type="NCBI Taxonomy" id="1737354"/>
    <lineage>
        <taxon>Bacteria</taxon>
        <taxon>Bacillati</taxon>
        <taxon>Bacillota</taxon>
        <taxon>Bacilli</taxon>
        <taxon>Bacillales</taxon>
        <taxon>Paenibacillaceae</taxon>
        <taxon>Paenibacillus</taxon>
    </lineage>
</organism>
<dbReference type="AlphaFoldDB" id="A0A917M8M7"/>
<keyword evidence="4" id="KW-1185">Reference proteome</keyword>
<dbReference type="InterPro" id="IPR001119">
    <property type="entry name" value="SLH_dom"/>
</dbReference>
<name>A0A917M8M7_9BACL</name>
<evidence type="ECO:0000256" key="1">
    <source>
        <dbReference type="SAM" id="SignalP"/>
    </source>
</evidence>
<evidence type="ECO:0000313" key="4">
    <source>
        <dbReference type="Proteomes" id="UP000600247"/>
    </source>
</evidence>
<dbReference type="PROSITE" id="PS51272">
    <property type="entry name" value="SLH"/>
    <property type="match status" value="2"/>
</dbReference>
<protein>
    <recommendedName>
        <fullName evidence="2">SLH domain-containing protein</fullName>
    </recommendedName>
</protein>
<keyword evidence="1" id="KW-0732">Signal</keyword>
<feature type="chain" id="PRO_5037977665" description="SLH domain-containing protein" evidence="1">
    <location>
        <begin position="25"/>
        <end position="843"/>
    </location>
</feature>
<feature type="domain" description="SLH" evidence="2">
    <location>
        <begin position="22"/>
        <end position="85"/>
    </location>
</feature>
<reference evidence="3 4" key="1">
    <citation type="journal article" date="2014" name="Int. J. Syst. Evol. Microbiol.">
        <title>Complete genome sequence of Corynebacterium casei LMG S-19264T (=DSM 44701T), isolated from a smear-ripened cheese.</title>
        <authorList>
            <consortium name="US DOE Joint Genome Institute (JGI-PGF)"/>
            <person name="Walter F."/>
            <person name="Albersmeier A."/>
            <person name="Kalinowski J."/>
            <person name="Ruckert C."/>
        </authorList>
    </citation>
    <scope>NUCLEOTIDE SEQUENCE [LARGE SCALE GENOMIC DNA]</scope>
    <source>
        <strain evidence="3 4">CGMCC 1.15286</strain>
    </source>
</reference>
<dbReference type="EMBL" id="BMHY01000013">
    <property type="protein sequence ID" value="GGG84323.1"/>
    <property type="molecule type" value="Genomic_DNA"/>
</dbReference>